<evidence type="ECO:0000313" key="3">
    <source>
        <dbReference type="Proteomes" id="UP001458880"/>
    </source>
</evidence>
<sequence length="196" mass="22121">MLSRQAFESMKSVDSNKGDLDSLDTVRVAPQPLASSAIPIGSVAAPNSPLMSFSPSLLCPSTPYTTKLVSTVDEVATTGMATFASVGEANLVVPDVEVPSVVNKTPISRGSRGEYQRLSCDDKHADQDSRRLYEQQKRDKKQEKKEQRRGHKQEKKERYQRPEKKNDTKDQKKKNVPKDRNKDLKQKNKNDKYRNK</sequence>
<reference evidence="2 3" key="1">
    <citation type="journal article" date="2024" name="BMC Genomics">
        <title>De novo assembly and annotation of Popillia japonica's genome with initial clues to its potential as an invasive pest.</title>
        <authorList>
            <person name="Cucini C."/>
            <person name="Boschi S."/>
            <person name="Funari R."/>
            <person name="Cardaioli E."/>
            <person name="Iannotti N."/>
            <person name="Marturano G."/>
            <person name="Paoli F."/>
            <person name="Bruttini M."/>
            <person name="Carapelli A."/>
            <person name="Frati F."/>
            <person name="Nardi F."/>
        </authorList>
    </citation>
    <scope>NUCLEOTIDE SEQUENCE [LARGE SCALE GENOMIC DNA]</scope>
    <source>
        <strain evidence="2">DMR45628</strain>
    </source>
</reference>
<feature type="region of interest" description="Disordered" evidence="1">
    <location>
        <begin position="1"/>
        <end position="22"/>
    </location>
</feature>
<gene>
    <name evidence="2" type="ORF">QE152_g4561</name>
</gene>
<feature type="compositionally biased region" description="Basic and acidic residues" evidence="1">
    <location>
        <begin position="111"/>
        <end position="146"/>
    </location>
</feature>
<name>A0AAW1N060_POPJA</name>
<accession>A0AAW1N060</accession>
<feature type="region of interest" description="Disordered" evidence="1">
    <location>
        <begin position="103"/>
        <end position="196"/>
    </location>
</feature>
<comment type="caution">
    <text evidence="2">The sequence shown here is derived from an EMBL/GenBank/DDBJ whole genome shotgun (WGS) entry which is preliminary data.</text>
</comment>
<evidence type="ECO:0000313" key="2">
    <source>
        <dbReference type="EMBL" id="KAK9752036.1"/>
    </source>
</evidence>
<proteinExistence type="predicted"/>
<keyword evidence="3" id="KW-1185">Reference proteome</keyword>
<dbReference type="Proteomes" id="UP001458880">
    <property type="component" value="Unassembled WGS sequence"/>
</dbReference>
<dbReference type="AlphaFoldDB" id="A0AAW1N060"/>
<organism evidence="2 3">
    <name type="scientific">Popillia japonica</name>
    <name type="common">Japanese beetle</name>
    <dbReference type="NCBI Taxonomy" id="7064"/>
    <lineage>
        <taxon>Eukaryota</taxon>
        <taxon>Metazoa</taxon>
        <taxon>Ecdysozoa</taxon>
        <taxon>Arthropoda</taxon>
        <taxon>Hexapoda</taxon>
        <taxon>Insecta</taxon>
        <taxon>Pterygota</taxon>
        <taxon>Neoptera</taxon>
        <taxon>Endopterygota</taxon>
        <taxon>Coleoptera</taxon>
        <taxon>Polyphaga</taxon>
        <taxon>Scarabaeiformia</taxon>
        <taxon>Scarabaeidae</taxon>
        <taxon>Rutelinae</taxon>
        <taxon>Popillia</taxon>
    </lineage>
</organism>
<feature type="compositionally biased region" description="Basic and acidic residues" evidence="1">
    <location>
        <begin position="176"/>
        <end position="196"/>
    </location>
</feature>
<evidence type="ECO:0000256" key="1">
    <source>
        <dbReference type="SAM" id="MobiDB-lite"/>
    </source>
</evidence>
<dbReference type="EMBL" id="JASPKY010000024">
    <property type="protein sequence ID" value="KAK9752036.1"/>
    <property type="molecule type" value="Genomic_DNA"/>
</dbReference>
<feature type="compositionally biased region" description="Basic and acidic residues" evidence="1">
    <location>
        <begin position="154"/>
        <end position="170"/>
    </location>
</feature>
<protein>
    <submittedName>
        <fullName evidence="2">Uncharacterized protein</fullName>
    </submittedName>
</protein>